<name>A0A345Z473_9MOLU</name>
<dbReference type="RefSeq" id="WP_115558302.1">
    <property type="nucleotide sequence ID" value="NZ_CP031376.1"/>
</dbReference>
<proteinExistence type="inferred from homology"/>
<evidence type="ECO:0000256" key="2">
    <source>
        <dbReference type="ARBA" id="ARBA00022448"/>
    </source>
</evidence>
<feature type="domain" description="ABC transporter" evidence="5">
    <location>
        <begin position="1"/>
        <end position="235"/>
    </location>
</feature>
<keyword evidence="4 6" id="KW-0067">ATP-binding</keyword>
<sequence length="301" mass="34612">MSDNIISFNGFVKTFKKFKIGPINFNIKRGDFHAVLGSSGSGKSVILNTIIGSIYKYSGQVTFEGKSRRSSWRQNANLGYYQPTDFSLVDDSLWKYLITVAKISGITSKKYRMDRIRYLVKLFELWEHRTKSIKAFSYGMKNRVSLIIALLKNPDVIVLDEPGANLDSIWRKKIYAIFERLKEEGKTIILTTHNIDEFYGLFDALTVVEEGKLLYSGEIKSIDLDLKYRVVVDGDALKVAEFLRSKNISCVEDETTPNGLIVIFNKQFEVNYLFLYLVRNNLPLDVFEKIAINMEEIIENF</sequence>
<dbReference type="Pfam" id="PF00005">
    <property type="entry name" value="ABC_tran"/>
    <property type="match status" value="1"/>
</dbReference>
<evidence type="ECO:0000256" key="1">
    <source>
        <dbReference type="ARBA" id="ARBA00005417"/>
    </source>
</evidence>
<dbReference type="PROSITE" id="PS00211">
    <property type="entry name" value="ABC_TRANSPORTER_1"/>
    <property type="match status" value="1"/>
</dbReference>
<dbReference type="Gene3D" id="3.40.50.300">
    <property type="entry name" value="P-loop containing nucleotide triphosphate hydrolases"/>
    <property type="match status" value="1"/>
</dbReference>
<dbReference type="AlphaFoldDB" id="A0A345Z473"/>
<dbReference type="PANTHER" id="PTHR42711">
    <property type="entry name" value="ABC TRANSPORTER ATP-BINDING PROTEIN"/>
    <property type="match status" value="1"/>
</dbReference>
<dbReference type="GO" id="GO:0016887">
    <property type="term" value="F:ATP hydrolysis activity"/>
    <property type="evidence" value="ECO:0007669"/>
    <property type="project" value="InterPro"/>
</dbReference>
<dbReference type="SMART" id="SM00382">
    <property type="entry name" value="AAA"/>
    <property type="match status" value="1"/>
</dbReference>
<dbReference type="Proteomes" id="UP000254792">
    <property type="component" value="Chromosome"/>
</dbReference>
<keyword evidence="2" id="KW-0813">Transport</keyword>
<dbReference type="InterPro" id="IPR003439">
    <property type="entry name" value="ABC_transporter-like_ATP-bd"/>
</dbReference>
<evidence type="ECO:0000313" key="7">
    <source>
        <dbReference type="Proteomes" id="UP000254792"/>
    </source>
</evidence>
<accession>A0A345Z473</accession>
<dbReference type="CDD" id="cd03225">
    <property type="entry name" value="ABC_cobalt_CbiO_domain1"/>
    <property type="match status" value="1"/>
</dbReference>
<comment type="similarity">
    <text evidence="1">Belongs to the ABC transporter superfamily.</text>
</comment>
<gene>
    <name evidence="6" type="ORF">SALLE_v1c07320</name>
</gene>
<dbReference type="OrthoDB" id="9779029at2"/>
<evidence type="ECO:0000256" key="4">
    <source>
        <dbReference type="ARBA" id="ARBA00022840"/>
    </source>
</evidence>
<dbReference type="GO" id="GO:0016020">
    <property type="term" value="C:membrane"/>
    <property type="evidence" value="ECO:0007669"/>
    <property type="project" value="InterPro"/>
</dbReference>
<keyword evidence="3" id="KW-0547">Nucleotide-binding</keyword>
<dbReference type="InterPro" id="IPR015856">
    <property type="entry name" value="ABC_transpr_CbiO/EcfA_su"/>
</dbReference>
<dbReference type="PANTHER" id="PTHR42711:SF5">
    <property type="entry name" value="ABC TRANSPORTER ATP-BINDING PROTEIN NATA"/>
    <property type="match status" value="1"/>
</dbReference>
<dbReference type="SUPFAM" id="SSF52540">
    <property type="entry name" value="P-loop containing nucleoside triphosphate hydrolases"/>
    <property type="match status" value="1"/>
</dbReference>
<dbReference type="GO" id="GO:0005524">
    <property type="term" value="F:ATP binding"/>
    <property type="evidence" value="ECO:0007669"/>
    <property type="project" value="UniProtKB-KW"/>
</dbReference>
<dbReference type="InterPro" id="IPR003593">
    <property type="entry name" value="AAA+_ATPase"/>
</dbReference>
<dbReference type="PROSITE" id="PS50893">
    <property type="entry name" value="ABC_TRANSPORTER_2"/>
    <property type="match status" value="1"/>
</dbReference>
<evidence type="ECO:0000256" key="3">
    <source>
        <dbReference type="ARBA" id="ARBA00022741"/>
    </source>
</evidence>
<evidence type="ECO:0000313" key="6">
    <source>
        <dbReference type="EMBL" id="AXK51402.1"/>
    </source>
</evidence>
<dbReference type="EMBL" id="CP031376">
    <property type="protein sequence ID" value="AXK51402.1"/>
    <property type="molecule type" value="Genomic_DNA"/>
</dbReference>
<evidence type="ECO:0000259" key="5">
    <source>
        <dbReference type="PROSITE" id="PS50893"/>
    </source>
</evidence>
<dbReference type="InterPro" id="IPR017871">
    <property type="entry name" value="ABC_transporter-like_CS"/>
</dbReference>
<dbReference type="InterPro" id="IPR027417">
    <property type="entry name" value="P-loop_NTPase"/>
</dbReference>
<organism evidence="6 7">
    <name type="scientific">Spiroplasma alleghenense</name>
    <dbReference type="NCBI Taxonomy" id="216931"/>
    <lineage>
        <taxon>Bacteria</taxon>
        <taxon>Bacillati</taxon>
        <taxon>Mycoplasmatota</taxon>
        <taxon>Mollicutes</taxon>
        <taxon>Entomoplasmatales</taxon>
        <taxon>Spiroplasmataceae</taxon>
        <taxon>Spiroplasma</taxon>
    </lineage>
</organism>
<dbReference type="InterPro" id="IPR050763">
    <property type="entry name" value="ABC_transporter_ATP-binding"/>
</dbReference>
<keyword evidence="7" id="KW-1185">Reference proteome</keyword>
<dbReference type="KEGG" id="salx:SALLE_v1c07320"/>
<reference evidence="6 7" key="1">
    <citation type="submission" date="2018-07" db="EMBL/GenBank/DDBJ databases">
        <title>Complete genome sequence of Spiroplasma alleghenense PLHS-1 (ATCC 51752).</title>
        <authorList>
            <person name="Chou L."/>
            <person name="Lee T.-Y."/>
            <person name="Tsai Y.-M."/>
            <person name="Kuo C.-H."/>
        </authorList>
    </citation>
    <scope>NUCLEOTIDE SEQUENCE [LARGE SCALE GENOMIC DNA]</scope>
    <source>
        <strain evidence="6 7">PLHS-1</strain>
    </source>
</reference>
<dbReference type="GO" id="GO:0022857">
    <property type="term" value="F:transmembrane transporter activity"/>
    <property type="evidence" value="ECO:0007669"/>
    <property type="project" value="UniProtKB-ARBA"/>
</dbReference>
<protein>
    <submittedName>
        <fullName evidence="6">ABC transporter ATP-binding protein</fullName>
    </submittedName>
</protein>